<evidence type="ECO:0000256" key="12">
    <source>
        <dbReference type="SAM" id="MobiDB-lite"/>
    </source>
</evidence>
<evidence type="ECO:0000256" key="4">
    <source>
        <dbReference type="ARBA" id="ARBA00022801"/>
    </source>
</evidence>
<feature type="compositionally biased region" description="Basic residues" evidence="12">
    <location>
        <begin position="18"/>
        <end position="35"/>
    </location>
</feature>
<dbReference type="GO" id="GO:0003677">
    <property type="term" value="F:DNA binding"/>
    <property type="evidence" value="ECO:0007669"/>
    <property type="project" value="UniProtKB-KW"/>
</dbReference>
<dbReference type="GO" id="GO:0015074">
    <property type="term" value="P:DNA integration"/>
    <property type="evidence" value="ECO:0007669"/>
    <property type="project" value="UniProtKB-KW"/>
</dbReference>
<keyword evidence="2" id="KW-0479">Metal-binding</keyword>
<evidence type="ECO:0000256" key="8">
    <source>
        <dbReference type="ARBA" id="ARBA00022932"/>
    </source>
</evidence>
<dbReference type="GO" id="GO:0006508">
    <property type="term" value="P:proteolysis"/>
    <property type="evidence" value="ECO:0007669"/>
    <property type="project" value="UniProtKB-KW"/>
</dbReference>
<organism evidence="16">
    <name type="scientific">Tanacetum cinerariifolium</name>
    <name type="common">Dalmatian daisy</name>
    <name type="synonym">Chrysanthemum cinerariifolium</name>
    <dbReference type="NCBI Taxonomy" id="118510"/>
    <lineage>
        <taxon>Eukaryota</taxon>
        <taxon>Viridiplantae</taxon>
        <taxon>Streptophyta</taxon>
        <taxon>Embryophyta</taxon>
        <taxon>Tracheophyta</taxon>
        <taxon>Spermatophyta</taxon>
        <taxon>Magnoliopsida</taxon>
        <taxon>eudicotyledons</taxon>
        <taxon>Gunneridae</taxon>
        <taxon>Pentapetalae</taxon>
        <taxon>asterids</taxon>
        <taxon>campanulids</taxon>
        <taxon>Asterales</taxon>
        <taxon>Asteraceae</taxon>
        <taxon>Asteroideae</taxon>
        <taxon>Anthemideae</taxon>
        <taxon>Anthemidinae</taxon>
        <taxon>Tanacetum</taxon>
    </lineage>
</organism>
<dbReference type="Pfam" id="PF17919">
    <property type="entry name" value="RT_RNaseH_2"/>
    <property type="match status" value="1"/>
</dbReference>
<keyword evidence="7" id="KW-0695">RNA-directed DNA polymerase</keyword>
<feature type="region of interest" description="Disordered" evidence="12">
    <location>
        <begin position="146"/>
        <end position="169"/>
    </location>
</feature>
<dbReference type="PANTHER" id="PTHR37984">
    <property type="entry name" value="PROTEIN CBG26694"/>
    <property type="match status" value="1"/>
</dbReference>
<dbReference type="Gene3D" id="3.10.10.10">
    <property type="entry name" value="HIV Type 1 Reverse Transcriptase, subunit A, domain 1"/>
    <property type="match status" value="1"/>
</dbReference>
<reference evidence="16" key="1">
    <citation type="journal article" date="2019" name="Sci. Rep.">
        <title>Draft genome of Tanacetum cinerariifolium, the natural source of mosquito coil.</title>
        <authorList>
            <person name="Yamashiro T."/>
            <person name="Shiraishi A."/>
            <person name="Satake H."/>
            <person name="Nakayama K."/>
        </authorList>
    </citation>
    <scope>NUCLEOTIDE SEQUENCE</scope>
</reference>
<dbReference type="Gene3D" id="3.30.70.270">
    <property type="match status" value="2"/>
</dbReference>
<dbReference type="InterPro" id="IPR050951">
    <property type="entry name" value="Retrovirus_Pol_polyprotein"/>
</dbReference>
<keyword evidence="5" id="KW-0460">Magnesium</keyword>
<evidence type="ECO:0000256" key="11">
    <source>
        <dbReference type="ARBA" id="ARBA00023268"/>
    </source>
</evidence>
<evidence type="ECO:0000256" key="9">
    <source>
        <dbReference type="ARBA" id="ARBA00023125"/>
    </source>
</evidence>
<dbReference type="InterPro" id="IPR056924">
    <property type="entry name" value="SH3_Tf2-1"/>
</dbReference>
<dbReference type="InterPro" id="IPR041577">
    <property type="entry name" value="RT_RNaseH_2"/>
</dbReference>
<dbReference type="AlphaFoldDB" id="A0A6L2KF97"/>
<dbReference type="InterPro" id="IPR041588">
    <property type="entry name" value="Integrase_H2C2"/>
</dbReference>
<evidence type="ECO:0000259" key="15">
    <source>
        <dbReference type="Pfam" id="PF24626"/>
    </source>
</evidence>
<keyword evidence="8" id="KW-0548">Nucleotidyltransferase</keyword>
<dbReference type="GO" id="GO:0046872">
    <property type="term" value="F:metal ion binding"/>
    <property type="evidence" value="ECO:0007669"/>
    <property type="project" value="UniProtKB-KW"/>
</dbReference>
<evidence type="ECO:0000256" key="1">
    <source>
        <dbReference type="ARBA" id="ARBA00022670"/>
    </source>
</evidence>
<dbReference type="GO" id="GO:0004190">
    <property type="term" value="F:aspartic-type endopeptidase activity"/>
    <property type="evidence" value="ECO:0007669"/>
    <property type="project" value="UniProtKB-KW"/>
</dbReference>
<keyword evidence="11" id="KW-0511">Multifunctional enzyme</keyword>
<evidence type="ECO:0000256" key="10">
    <source>
        <dbReference type="ARBA" id="ARBA00023172"/>
    </source>
</evidence>
<sequence length="807" mass="93537">MPPRMTTRSAGWPATASRGRRTGRRASRGGGRTRSRFGNWDNDGIGGRGGQVGCQGGEVIDGVDGVPNFSTIIAHQLQNLLPTIDDVRNVIRNNDHRGCTYKEFLACNLKEYDGKRGVIVYICWIEKMESVQDMSRCEEWIHKKNHEKRGNRGEPSKDRNVRDDNKRTRTGNAFVTTTYPVRRENTGHFAKDCRVVPRNVNPINARNPTARTCYECGSIDHFEAACPSHGIQGNQKRGKAFMLGSEEARQDPNIVTDIEPSDLRFNYEIEIASGQLVKIDKVIKGMDWLCNYKAKIICHEKAVRIPLLDSKVLRVLGEKSKEKVRQLMSAKAKEKKPYGYHQLRVHEDDTPKTMFRTHYGQFEFTVIPFGLTNAPAEEHEEHLELVLKVLKKERLYAKFSKCEIWLREVQFIRHVINGDGIHVEPRYYRIFIGNFSKIAKPLTVLTQQSMTFDWGEEHENAFQTLKVKLCDAPVLALLDGPEDFVVYCDTFGLGLGCVLMQRGKVIAYASRILAAQKEKCDESARLQKGLDEMIERRSDKAFYYLDRIWVPLKGDVRTLIMDEAHKSKYYIHPGANKMYYDLKDRYWWSGMKKDIAVYVSRCLTCLMVKAEHQRPYGLLQQPTILEWKWDRIAMDFVTKLPRTSSGHDPIWVILNRLTKSAHFLPMCEDFKMDRLARLYLNEIKRVVRFGKKRKLAPRFVRPFEIIEMVGLVAYRLDLPEELNGVHDMFQMSNLKKCLELVEILEREFKKLKQSRISIIKVQWNSKHRPEFTWEREDQMKLKASTVLTVVIYVTEVICGYMVYNNPF</sequence>
<name>A0A6L2KF97_TANCI</name>
<evidence type="ECO:0000259" key="13">
    <source>
        <dbReference type="Pfam" id="PF17919"/>
    </source>
</evidence>
<evidence type="ECO:0000256" key="3">
    <source>
        <dbReference type="ARBA" id="ARBA00022750"/>
    </source>
</evidence>
<keyword evidence="9" id="KW-0238">DNA-binding</keyword>
<keyword evidence="4" id="KW-0378">Hydrolase</keyword>
<dbReference type="Gene3D" id="4.10.60.10">
    <property type="entry name" value="Zinc finger, CCHC-type"/>
    <property type="match status" value="1"/>
</dbReference>
<evidence type="ECO:0000256" key="5">
    <source>
        <dbReference type="ARBA" id="ARBA00022842"/>
    </source>
</evidence>
<keyword evidence="1" id="KW-0645">Protease</keyword>
<evidence type="ECO:0000256" key="6">
    <source>
        <dbReference type="ARBA" id="ARBA00022908"/>
    </source>
</evidence>
<evidence type="ECO:0000259" key="14">
    <source>
        <dbReference type="Pfam" id="PF17921"/>
    </source>
</evidence>
<dbReference type="Pfam" id="PF24626">
    <property type="entry name" value="SH3_Tf2-1"/>
    <property type="match status" value="1"/>
</dbReference>
<feature type="domain" description="Reverse transcriptase/retrotransposon-derived protein RNase H-like" evidence="13">
    <location>
        <begin position="454"/>
        <end position="520"/>
    </location>
</feature>
<dbReference type="GO" id="GO:0006310">
    <property type="term" value="P:DNA recombination"/>
    <property type="evidence" value="ECO:0007669"/>
    <property type="project" value="UniProtKB-KW"/>
</dbReference>
<dbReference type="InterPro" id="IPR043502">
    <property type="entry name" value="DNA/RNA_pol_sf"/>
</dbReference>
<dbReference type="PANTHER" id="PTHR37984:SF5">
    <property type="entry name" value="PROTEIN NYNRIN-LIKE"/>
    <property type="match status" value="1"/>
</dbReference>
<keyword evidence="6" id="KW-0229">DNA integration</keyword>
<keyword evidence="3" id="KW-0064">Aspartyl protease</keyword>
<feature type="domain" description="Tf2-1-like SH3-like" evidence="15">
    <location>
        <begin position="684"/>
        <end position="737"/>
    </location>
</feature>
<protein>
    <submittedName>
        <fullName evidence="16">Retrotransposable element Tf2</fullName>
    </submittedName>
</protein>
<dbReference type="EMBL" id="BKCJ010002382">
    <property type="protein sequence ID" value="GEU48178.1"/>
    <property type="molecule type" value="Genomic_DNA"/>
</dbReference>
<comment type="caution">
    <text evidence="16">The sequence shown here is derived from an EMBL/GenBank/DDBJ whole genome shotgun (WGS) entry which is preliminary data.</text>
</comment>
<keyword evidence="8" id="KW-0808">Transferase</keyword>
<gene>
    <name evidence="16" type="ORF">Tci_020156</name>
</gene>
<accession>A0A6L2KF97</accession>
<evidence type="ECO:0000256" key="7">
    <source>
        <dbReference type="ARBA" id="ARBA00022918"/>
    </source>
</evidence>
<dbReference type="GO" id="GO:0003964">
    <property type="term" value="F:RNA-directed DNA polymerase activity"/>
    <property type="evidence" value="ECO:0007669"/>
    <property type="project" value="UniProtKB-KW"/>
</dbReference>
<dbReference type="Gene3D" id="1.10.340.70">
    <property type="match status" value="1"/>
</dbReference>
<dbReference type="GO" id="GO:0003887">
    <property type="term" value="F:DNA-directed DNA polymerase activity"/>
    <property type="evidence" value="ECO:0007669"/>
    <property type="project" value="UniProtKB-KW"/>
</dbReference>
<feature type="compositionally biased region" description="Basic and acidic residues" evidence="12">
    <location>
        <begin position="146"/>
        <end position="167"/>
    </location>
</feature>
<proteinExistence type="predicted"/>
<keyword evidence="10" id="KW-0233">DNA recombination</keyword>
<dbReference type="SUPFAM" id="SSF56672">
    <property type="entry name" value="DNA/RNA polymerases"/>
    <property type="match status" value="1"/>
</dbReference>
<evidence type="ECO:0000313" key="16">
    <source>
        <dbReference type="EMBL" id="GEU48178.1"/>
    </source>
</evidence>
<feature type="domain" description="Integrase zinc-binding" evidence="14">
    <location>
        <begin position="556"/>
        <end position="610"/>
    </location>
</feature>
<evidence type="ECO:0000256" key="2">
    <source>
        <dbReference type="ARBA" id="ARBA00022723"/>
    </source>
</evidence>
<dbReference type="InterPro" id="IPR043128">
    <property type="entry name" value="Rev_trsase/Diguanyl_cyclase"/>
</dbReference>
<dbReference type="Pfam" id="PF17921">
    <property type="entry name" value="Integrase_H2C2"/>
    <property type="match status" value="1"/>
</dbReference>
<feature type="region of interest" description="Disordered" evidence="12">
    <location>
        <begin position="1"/>
        <end position="42"/>
    </location>
</feature>
<keyword evidence="8" id="KW-0239">DNA-directed DNA polymerase</keyword>